<dbReference type="AlphaFoldDB" id="A0A9X2JHB6"/>
<dbReference type="CDD" id="cd04301">
    <property type="entry name" value="NAT_SF"/>
    <property type="match status" value="1"/>
</dbReference>
<dbReference type="InterPro" id="IPR016181">
    <property type="entry name" value="Acyl_CoA_acyltransferase"/>
</dbReference>
<evidence type="ECO:0000313" key="3">
    <source>
        <dbReference type="Proteomes" id="UP001155241"/>
    </source>
</evidence>
<dbReference type="Pfam" id="PF00583">
    <property type="entry name" value="Acetyltransf_1"/>
    <property type="match status" value="1"/>
</dbReference>
<accession>A0A9X2JHB6</accession>
<dbReference type="EMBL" id="JAMXLR010000061">
    <property type="protein sequence ID" value="MCO6045626.1"/>
    <property type="molecule type" value="Genomic_DNA"/>
</dbReference>
<dbReference type="InterPro" id="IPR050276">
    <property type="entry name" value="MshD_Acetyltransferase"/>
</dbReference>
<dbReference type="PROSITE" id="PS51186">
    <property type="entry name" value="GNAT"/>
    <property type="match status" value="1"/>
</dbReference>
<name>A0A9X2JHB6_9BACT</name>
<dbReference type="SUPFAM" id="SSF55729">
    <property type="entry name" value="Acyl-CoA N-acyltransferases (Nat)"/>
    <property type="match status" value="1"/>
</dbReference>
<dbReference type="Gene3D" id="3.40.630.30">
    <property type="match status" value="1"/>
</dbReference>
<gene>
    <name evidence="2" type="ORF">NG895_17145</name>
</gene>
<dbReference type="Proteomes" id="UP001155241">
    <property type="component" value="Unassembled WGS sequence"/>
</dbReference>
<proteinExistence type="predicted"/>
<dbReference type="RefSeq" id="WP_252853741.1">
    <property type="nucleotide sequence ID" value="NZ_JAMXLR010000061.1"/>
</dbReference>
<keyword evidence="3" id="KW-1185">Reference proteome</keyword>
<feature type="domain" description="N-acetyltransferase" evidence="1">
    <location>
        <begin position="2"/>
        <end position="146"/>
    </location>
</feature>
<comment type="caution">
    <text evidence="2">The sequence shown here is derived from an EMBL/GenBank/DDBJ whole genome shotgun (WGS) entry which is preliminary data.</text>
</comment>
<protein>
    <submittedName>
        <fullName evidence="2">GNAT family N-acetyltransferase</fullName>
    </submittedName>
</protein>
<organism evidence="2 3">
    <name type="scientific">Aeoliella straminimaris</name>
    <dbReference type="NCBI Taxonomy" id="2954799"/>
    <lineage>
        <taxon>Bacteria</taxon>
        <taxon>Pseudomonadati</taxon>
        <taxon>Planctomycetota</taxon>
        <taxon>Planctomycetia</taxon>
        <taxon>Pirellulales</taxon>
        <taxon>Lacipirellulaceae</taxon>
        <taxon>Aeoliella</taxon>
    </lineage>
</organism>
<evidence type="ECO:0000259" key="1">
    <source>
        <dbReference type="PROSITE" id="PS51186"/>
    </source>
</evidence>
<reference evidence="2" key="1">
    <citation type="submission" date="2022-06" db="EMBL/GenBank/DDBJ databases">
        <title>Aeoliella straminimaris, a novel planctomycete from sediments.</title>
        <authorList>
            <person name="Vitorino I.R."/>
            <person name="Lage O.M."/>
        </authorList>
    </citation>
    <scope>NUCLEOTIDE SEQUENCE</scope>
    <source>
        <strain evidence="2">ICT_H6.2</strain>
    </source>
</reference>
<sequence>MVTLQELTSDNWVECSDLELHDHQQGYVASNVYTIAESKFKPHYRLRAIYADGTMVGLVAFCHENDPEDLELYWVFRLMIDKHYQGQGIGTAAMRLAIDEIAALGARRIRTMHKPTNTVAASLYANLGFQDIGFDDDGDVLLEMHV</sequence>
<dbReference type="GO" id="GO:0016747">
    <property type="term" value="F:acyltransferase activity, transferring groups other than amino-acyl groups"/>
    <property type="evidence" value="ECO:0007669"/>
    <property type="project" value="InterPro"/>
</dbReference>
<dbReference type="PANTHER" id="PTHR43617">
    <property type="entry name" value="L-AMINO ACID N-ACETYLTRANSFERASE"/>
    <property type="match status" value="1"/>
</dbReference>
<dbReference type="InterPro" id="IPR000182">
    <property type="entry name" value="GNAT_dom"/>
</dbReference>
<evidence type="ECO:0000313" key="2">
    <source>
        <dbReference type="EMBL" id="MCO6045626.1"/>
    </source>
</evidence>